<protein>
    <recommendedName>
        <fullName evidence="4">Alpha/beta hydrolase</fullName>
    </recommendedName>
</protein>
<evidence type="ECO:0000256" key="1">
    <source>
        <dbReference type="SAM" id="SignalP"/>
    </source>
</evidence>
<evidence type="ECO:0000313" key="2">
    <source>
        <dbReference type="EMBL" id="MCK8784793.1"/>
    </source>
</evidence>
<keyword evidence="1" id="KW-0732">Signal</keyword>
<name>A0A9X1Y7U4_9PROT</name>
<dbReference type="AlphaFoldDB" id="A0A9X1Y7U4"/>
<sequence length="355" mass="37156">MTARPLLAALLGGALLLAGPARAVDEDAPNRRPVRVVAPARLPVATPAGQGVLPLYVSQDWSRPLPGVTRALIVIHGRLRDADVYDATGERAVAASGTGAATLLVTPQFLAGIDVPAHRLPDDTLRWTLEGWQGGDPAEGPAPLSSFDALDAILARLADRALFPALRQVVVAGHSGGGQVVQRYAVLGKGGEALGRAGVALRYVVANPSSYAYFGPERPDGPPGENRGFARPDAAACPGYDRWKYGMQGLPPYAGNAAPAALEAGYVARDVVYLLGTADTNPRHPALDRSCMAEAQGPYRYARGLAYLADLRRRHPEGLRHRLLEVPGVGHDGNAMLTSACGLAALFDRPGCGGP</sequence>
<dbReference type="PANTHER" id="PTHR35560:SF3">
    <property type="entry name" value="PEPTIDASE S9 PROLYL OLIGOPEPTIDASE CATALYTIC DOMAIN-CONTAINING PROTEIN"/>
    <property type="match status" value="1"/>
</dbReference>
<keyword evidence="3" id="KW-1185">Reference proteome</keyword>
<dbReference type="PANTHER" id="PTHR35560">
    <property type="entry name" value="BLL0132 PROTEIN"/>
    <property type="match status" value="1"/>
</dbReference>
<reference evidence="2" key="1">
    <citation type="submission" date="2022-04" db="EMBL/GenBank/DDBJ databases">
        <title>Roseomonas acroporae sp. nov., isolated from coral Acropora digitifera.</title>
        <authorList>
            <person name="Sun H."/>
        </authorList>
    </citation>
    <scope>NUCLEOTIDE SEQUENCE</scope>
    <source>
        <strain evidence="2">NAR14</strain>
    </source>
</reference>
<dbReference type="EMBL" id="JALPRX010000038">
    <property type="protein sequence ID" value="MCK8784793.1"/>
    <property type="molecule type" value="Genomic_DNA"/>
</dbReference>
<accession>A0A9X1Y7U4</accession>
<evidence type="ECO:0008006" key="4">
    <source>
        <dbReference type="Google" id="ProtNLM"/>
    </source>
</evidence>
<dbReference type="InterPro" id="IPR029058">
    <property type="entry name" value="AB_hydrolase_fold"/>
</dbReference>
<feature type="signal peptide" evidence="1">
    <location>
        <begin position="1"/>
        <end position="23"/>
    </location>
</feature>
<feature type="chain" id="PRO_5040913579" description="Alpha/beta hydrolase" evidence="1">
    <location>
        <begin position="24"/>
        <end position="355"/>
    </location>
</feature>
<gene>
    <name evidence="2" type="ORF">M0638_10400</name>
</gene>
<dbReference type="Gene3D" id="3.40.50.1820">
    <property type="entry name" value="alpha/beta hydrolase"/>
    <property type="match status" value="1"/>
</dbReference>
<proteinExistence type="predicted"/>
<comment type="caution">
    <text evidence="2">The sequence shown here is derived from an EMBL/GenBank/DDBJ whole genome shotgun (WGS) entry which is preliminary data.</text>
</comment>
<evidence type="ECO:0000313" key="3">
    <source>
        <dbReference type="Proteomes" id="UP001139516"/>
    </source>
</evidence>
<organism evidence="2 3">
    <name type="scientific">Roseomonas acroporae</name>
    <dbReference type="NCBI Taxonomy" id="2937791"/>
    <lineage>
        <taxon>Bacteria</taxon>
        <taxon>Pseudomonadati</taxon>
        <taxon>Pseudomonadota</taxon>
        <taxon>Alphaproteobacteria</taxon>
        <taxon>Acetobacterales</taxon>
        <taxon>Roseomonadaceae</taxon>
        <taxon>Roseomonas</taxon>
    </lineage>
</organism>
<dbReference type="Proteomes" id="UP001139516">
    <property type="component" value="Unassembled WGS sequence"/>
</dbReference>
<dbReference type="RefSeq" id="WP_248666914.1">
    <property type="nucleotide sequence ID" value="NZ_JALPRX010000038.1"/>
</dbReference>
<dbReference type="SUPFAM" id="SSF53474">
    <property type="entry name" value="alpha/beta-Hydrolases"/>
    <property type="match status" value="1"/>
</dbReference>